<dbReference type="OrthoDB" id="256126at2"/>
<organism evidence="1 2">
    <name type="scientific">Acinetobacter terrae</name>
    <dbReference type="NCBI Taxonomy" id="2731247"/>
    <lineage>
        <taxon>Bacteria</taxon>
        <taxon>Pseudomonadati</taxon>
        <taxon>Pseudomonadota</taxon>
        <taxon>Gammaproteobacteria</taxon>
        <taxon>Moraxellales</taxon>
        <taxon>Moraxellaceae</taxon>
        <taxon>Acinetobacter</taxon>
        <taxon>Acinetobacter Taxon 24</taxon>
    </lineage>
</organism>
<dbReference type="AlphaFoldDB" id="A0A4R0EL93"/>
<protein>
    <recommendedName>
        <fullName evidence="3">Multi-ubiquitin domain-containing protein</fullName>
    </recommendedName>
</protein>
<accession>A0A4R0EL93</accession>
<name>A0A4R0EL93_9GAMM</name>
<evidence type="ECO:0008006" key="3">
    <source>
        <dbReference type="Google" id="ProtNLM"/>
    </source>
</evidence>
<gene>
    <name evidence="1" type="ORF">E0H85_10720</name>
</gene>
<evidence type="ECO:0000313" key="1">
    <source>
        <dbReference type="EMBL" id="TCB58433.1"/>
    </source>
</evidence>
<comment type="caution">
    <text evidence="1">The sequence shown here is derived from an EMBL/GenBank/DDBJ whole genome shotgun (WGS) entry which is preliminary data.</text>
</comment>
<dbReference type="InterPro" id="IPR025701">
    <property type="entry name" value="UBQ-conjugat_E2_E"/>
</dbReference>
<dbReference type="RefSeq" id="WP_131271507.1">
    <property type="nucleotide sequence ID" value="NZ_SJOA01000012.1"/>
</dbReference>
<proteinExistence type="predicted"/>
<sequence length="353" mass="40269">MKQFAYSLSDLTFKHGSIEDHSPIGSQLLRSLGYSSKDNVLLYQVLNQSGMEEISLEESIDFEKGDKFFILEGDRSFKLKIDGFNYEWPENKITLKHLKVLTGLKNKSFFLSKSEEADLMISEQTVINLSEAGIEDIYTRLPKQTYELNVQGTIIKVDKSQIIVSEALSLAGIQDAENYQIILKIQGEPKQEVTSNSVIDLAKPGIEKLRLIPREVNNGDAVVNSFQILPKDNEYLNQVFGNFRTIIEQNRRWLIVDNYQLPEGYSHQVISIAIEIPIAYPQAEIDMFYTYPRIQLSTGAIPSCTEVDQSIEGKLYQRWSRHRSPLSAWNPACDNVITHFALIEESLLREVQP</sequence>
<dbReference type="Proteomes" id="UP000291380">
    <property type="component" value="Unassembled WGS sequence"/>
</dbReference>
<dbReference type="EMBL" id="SJOA01000012">
    <property type="protein sequence ID" value="TCB58433.1"/>
    <property type="molecule type" value="Genomic_DNA"/>
</dbReference>
<dbReference type="Pfam" id="PF14462">
    <property type="entry name" value="Prok-E2_E"/>
    <property type="match status" value="1"/>
</dbReference>
<reference evidence="1 2" key="1">
    <citation type="submission" date="2019-02" db="EMBL/GenBank/DDBJ databases">
        <title>High diversity of culturable Acinetobacter species in natural soil and water ecosystems.</title>
        <authorList>
            <person name="Radolfova-Krizova L."/>
            <person name="Nemec A."/>
        </authorList>
    </citation>
    <scope>NUCLEOTIDE SEQUENCE [LARGE SCALE GENOMIC DNA]</scope>
    <source>
        <strain evidence="1 2">ANC 4281</strain>
    </source>
</reference>
<evidence type="ECO:0000313" key="2">
    <source>
        <dbReference type="Proteomes" id="UP000291380"/>
    </source>
</evidence>